<dbReference type="SUPFAM" id="SSF47384">
    <property type="entry name" value="Homodimeric domain of signal transducing histidine kinase"/>
    <property type="match status" value="1"/>
</dbReference>
<keyword evidence="16" id="KW-1185">Reference proteome</keyword>
<dbReference type="PRINTS" id="PR00344">
    <property type="entry name" value="BCTRLSENSOR"/>
</dbReference>
<evidence type="ECO:0000256" key="9">
    <source>
        <dbReference type="ARBA" id="ARBA00022840"/>
    </source>
</evidence>
<proteinExistence type="predicted"/>
<comment type="catalytic activity">
    <reaction evidence="1">
        <text>ATP + protein L-histidine = ADP + protein N-phospho-L-histidine.</text>
        <dbReference type="EC" id="2.7.13.3"/>
    </reaction>
</comment>
<evidence type="ECO:0000256" key="8">
    <source>
        <dbReference type="ARBA" id="ARBA00022777"/>
    </source>
</evidence>
<evidence type="ECO:0000256" key="7">
    <source>
        <dbReference type="ARBA" id="ARBA00022741"/>
    </source>
</evidence>
<dbReference type="Pfam" id="PF02518">
    <property type="entry name" value="HATPase_c"/>
    <property type="match status" value="1"/>
</dbReference>
<accession>A0A2T5IZC7</accession>
<dbReference type="CDD" id="cd00082">
    <property type="entry name" value="HisKA"/>
    <property type="match status" value="1"/>
</dbReference>
<evidence type="ECO:0000256" key="5">
    <source>
        <dbReference type="ARBA" id="ARBA00022679"/>
    </source>
</evidence>
<comment type="subcellular location">
    <subcellularLocation>
        <location evidence="2">Membrane</location>
        <topology evidence="2">Multi-pass membrane protein</topology>
    </subcellularLocation>
</comment>
<dbReference type="SMART" id="SM00387">
    <property type="entry name" value="HATPase_c"/>
    <property type="match status" value="1"/>
</dbReference>
<keyword evidence="10 13" id="KW-1133">Transmembrane helix</keyword>
<dbReference type="InterPro" id="IPR004358">
    <property type="entry name" value="Sig_transdc_His_kin-like_C"/>
</dbReference>
<dbReference type="EC" id="2.7.13.3" evidence="3"/>
<reference evidence="15 16" key="1">
    <citation type="submission" date="2018-04" db="EMBL/GenBank/DDBJ databases">
        <title>Genomic Encyclopedia of Archaeal and Bacterial Type Strains, Phase II (KMG-II): from individual species to whole genera.</title>
        <authorList>
            <person name="Goeker M."/>
        </authorList>
    </citation>
    <scope>NUCLEOTIDE SEQUENCE [LARGE SCALE GENOMIC DNA]</scope>
    <source>
        <strain evidence="15 16">DSM 5822</strain>
    </source>
</reference>
<dbReference type="GO" id="GO:0005524">
    <property type="term" value="F:ATP binding"/>
    <property type="evidence" value="ECO:0007669"/>
    <property type="project" value="UniProtKB-KW"/>
</dbReference>
<dbReference type="OrthoDB" id="9806130at2"/>
<dbReference type="InterPro" id="IPR036890">
    <property type="entry name" value="HATPase_C_sf"/>
</dbReference>
<keyword evidence="12 13" id="KW-0472">Membrane</keyword>
<keyword evidence="7" id="KW-0547">Nucleotide-binding</keyword>
<evidence type="ECO:0000256" key="2">
    <source>
        <dbReference type="ARBA" id="ARBA00004141"/>
    </source>
</evidence>
<evidence type="ECO:0000256" key="10">
    <source>
        <dbReference type="ARBA" id="ARBA00022989"/>
    </source>
</evidence>
<dbReference type="InterPro" id="IPR052023">
    <property type="entry name" value="Histidine_kinase_KdpD"/>
</dbReference>
<organism evidence="15 16">
    <name type="scientific">Agitococcus lubricus</name>
    <dbReference type="NCBI Taxonomy" id="1077255"/>
    <lineage>
        <taxon>Bacteria</taxon>
        <taxon>Pseudomonadati</taxon>
        <taxon>Pseudomonadota</taxon>
        <taxon>Gammaproteobacteria</taxon>
        <taxon>Moraxellales</taxon>
        <taxon>Moraxellaceae</taxon>
        <taxon>Agitococcus</taxon>
    </lineage>
</organism>
<keyword evidence="11" id="KW-0902">Two-component regulatory system</keyword>
<name>A0A2T5IZC7_9GAMM</name>
<evidence type="ECO:0000313" key="16">
    <source>
        <dbReference type="Proteomes" id="UP000244223"/>
    </source>
</evidence>
<evidence type="ECO:0000256" key="1">
    <source>
        <dbReference type="ARBA" id="ARBA00000085"/>
    </source>
</evidence>
<dbReference type="PANTHER" id="PTHR45569:SF1">
    <property type="entry name" value="SENSOR PROTEIN KDPD"/>
    <property type="match status" value="1"/>
</dbReference>
<evidence type="ECO:0000256" key="4">
    <source>
        <dbReference type="ARBA" id="ARBA00022553"/>
    </source>
</evidence>
<dbReference type="Gene3D" id="1.10.287.130">
    <property type="match status" value="1"/>
</dbReference>
<evidence type="ECO:0000259" key="14">
    <source>
        <dbReference type="PROSITE" id="PS50109"/>
    </source>
</evidence>
<dbReference type="AlphaFoldDB" id="A0A2T5IZC7"/>
<dbReference type="Pfam" id="PF00512">
    <property type="entry name" value="HisKA"/>
    <property type="match status" value="1"/>
</dbReference>
<dbReference type="Gene3D" id="3.30.565.10">
    <property type="entry name" value="Histidine kinase-like ATPase, C-terminal domain"/>
    <property type="match status" value="1"/>
</dbReference>
<evidence type="ECO:0000256" key="3">
    <source>
        <dbReference type="ARBA" id="ARBA00012438"/>
    </source>
</evidence>
<dbReference type="EMBL" id="QAON01000007">
    <property type="protein sequence ID" value="PTQ89311.1"/>
    <property type="molecule type" value="Genomic_DNA"/>
</dbReference>
<keyword evidence="4" id="KW-0597">Phosphoprotein</keyword>
<dbReference type="InterPro" id="IPR029016">
    <property type="entry name" value="GAF-like_dom_sf"/>
</dbReference>
<keyword evidence="9" id="KW-0067">ATP-binding</keyword>
<keyword evidence="5" id="KW-0808">Transferase</keyword>
<dbReference type="SMART" id="SM00388">
    <property type="entry name" value="HisKA"/>
    <property type="match status" value="1"/>
</dbReference>
<dbReference type="InterPro" id="IPR003661">
    <property type="entry name" value="HisK_dim/P_dom"/>
</dbReference>
<dbReference type="SUPFAM" id="SSF55874">
    <property type="entry name" value="ATPase domain of HSP90 chaperone/DNA topoisomerase II/histidine kinase"/>
    <property type="match status" value="1"/>
</dbReference>
<evidence type="ECO:0000313" key="15">
    <source>
        <dbReference type="EMBL" id="PTQ89311.1"/>
    </source>
</evidence>
<dbReference type="GO" id="GO:0000155">
    <property type="term" value="F:phosphorelay sensor kinase activity"/>
    <property type="evidence" value="ECO:0007669"/>
    <property type="project" value="InterPro"/>
</dbReference>
<dbReference type="RefSeq" id="WP_107865644.1">
    <property type="nucleotide sequence ID" value="NZ_QAON01000007.1"/>
</dbReference>
<dbReference type="FunFam" id="3.30.565.10:FF:000042">
    <property type="entry name" value="Two-component sensor histidine kinase KdpD"/>
    <property type="match status" value="1"/>
</dbReference>
<evidence type="ECO:0000256" key="13">
    <source>
        <dbReference type="SAM" id="Phobius"/>
    </source>
</evidence>
<keyword evidence="8 15" id="KW-0418">Kinase</keyword>
<dbReference type="Proteomes" id="UP000244223">
    <property type="component" value="Unassembled WGS sequence"/>
</dbReference>
<dbReference type="Gene3D" id="3.30.450.40">
    <property type="match status" value="1"/>
</dbReference>
<dbReference type="InterPro" id="IPR025201">
    <property type="entry name" value="KdpD_TM"/>
</dbReference>
<dbReference type="GO" id="GO:0042802">
    <property type="term" value="F:identical protein binding"/>
    <property type="evidence" value="ECO:0007669"/>
    <property type="project" value="UniProtKB-ARBA"/>
</dbReference>
<dbReference type="SUPFAM" id="SSF55781">
    <property type="entry name" value="GAF domain-like"/>
    <property type="match status" value="1"/>
</dbReference>
<dbReference type="InterPro" id="IPR005467">
    <property type="entry name" value="His_kinase_dom"/>
</dbReference>
<comment type="caution">
    <text evidence="15">The sequence shown here is derived from an EMBL/GenBank/DDBJ whole genome shotgun (WGS) entry which is preliminary data.</text>
</comment>
<keyword evidence="6 13" id="KW-0812">Transmembrane</keyword>
<evidence type="ECO:0000256" key="12">
    <source>
        <dbReference type="ARBA" id="ARBA00023136"/>
    </source>
</evidence>
<feature type="transmembrane region" description="Helical" evidence="13">
    <location>
        <begin position="34"/>
        <end position="67"/>
    </location>
</feature>
<dbReference type="Pfam" id="PF13493">
    <property type="entry name" value="DUF4118"/>
    <property type="match status" value="1"/>
</dbReference>
<feature type="domain" description="Histidine kinase" evidence="14">
    <location>
        <begin position="260"/>
        <end position="471"/>
    </location>
</feature>
<dbReference type="InterPro" id="IPR036097">
    <property type="entry name" value="HisK_dim/P_sf"/>
</dbReference>
<gene>
    <name evidence="15" type="ORF">C8N29_10744</name>
</gene>
<dbReference type="InterPro" id="IPR003594">
    <property type="entry name" value="HATPase_dom"/>
</dbReference>
<dbReference type="PANTHER" id="PTHR45569">
    <property type="entry name" value="SENSOR PROTEIN KDPD"/>
    <property type="match status" value="1"/>
</dbReference>
<protein>
    <recommendedName>
        <fullName evidence="3">histidine kinase</fullName>
        <ecNumber evidence="3">2.7.13.3</ecNumber>
    </recommendedName>
</protein>
<evidence type="ECO:0000256" key="11">
    <source>
        <dbReference type="ARBA" id="ARBA00023012"/>
    </source>
</evidence>
<sequence length="486" mass="54683">MLKKYNHLITLLIMLSALLLSVAVQPFIDPSSLVMVYMIAVVITAFFVSLGAAIFISLCSVFVFDYLNLPPYMEFTRKPAEYVFTLVGMLVTAATISTLATRLRQKLHESKQRELRSSSLYQLAASLADSLDNHQVVQVTLEHITTIFQAKAELLSSAQALQTQAQYGILTEKNAAKVFRSQQGEESHVLIPIYVDHQFYGLLTFASQSQHIASKEQVEHLQTIVYQMILTIERNNLQEKIHISSLKIEQETLRNTILNAISHDLRTPLATIIGASSSLLQQGMSAEARMCLSQAIYEESLHMQNMVENLLEMARLQSGEYLIKKEWQALEELVANALVTVKRRLKTQHLRVSVPDDLPLIQCDRTLIERVLVNLLDNASKYSPDYSEISIHAFLQSQRLMVTVSDQGCGMSDDELKKICQPFYRVNYQKTGFGLGLSICKTIAQAHQGSLEIQSKPQQGTTVILSLPISHHTPVIETDDESILYR</sequence>
<evidence type="ECO:0000256" key="6">
    <source>
        <dbReference type="ARBA" id="ARBA00022692"/>
    </source>
</evidence>
<dbReference type="GO" id="GO:0005886">
    <property type="term" value="C:plasma membrane"/>
    <property type="evidence" value="ECO:0007669"/>
    <property type="project" value="TreeGrafter"/>
</dbReference>
<feature type="transmembrane region" description="Helical" evidence="13">
    <location>
        <begin position="79"/>
        <end position="100"/>
    </location>
</feature>
<dbReference type="InterPro" id="IPR038318">
    <property type="entry name" value="KdpD_sf"/>
</dbReference>
<dbReference type="Gene3D" id="1.20.120.620">
    <property type="entry name" value="Backbone structure of the membrane domain of e. Coli histidine kinase receptor kdpd"/>
    <property type="match status" value="1"/>
</dbReference>
<dbReference type="PROSITE" id="PS50109">
    <property type="entry name" value="HIS_KIN"/>
    <property type="match status" value="1"/>
</dbReference>